<dbReference type="CDD" id="cd00761">
    <property type="entry name" value="Glyco_tranf_GTA_type"/>
    <property type="match status" value="1"/>
</dbReference>
<name>A0A2M7XBP0_9BACT</name>
<dbReference type="EMBL" id="PFWU01000044">
    <property type="protein sequence ID" value="PJA45300.1"/>
    <property type="molecule type" value="Genomic_DNA"/>
</dbReference>
<protein>
    <recommendedName>
        <fullName evidence="1">Glycosyltransferase 2-like domain-containing protein</fullName>
    </recommendedName>
</protein>
<dbReference type="InterPro" id="IPR001173">
    <property type="entry name" value="Glyco_trans_2-like"/>
</dbReference>
<accession>A0A2M7XBP0</accession>
<proteinExistence type="predicted"/>
<evidence type="ECO:0000313" key="2">
    <source>
        <dbReference type="EMBL" id="PJA45300.1"/>
    </source>
</evidence>
<dbReference type="Proteomes" id="UP000229385">
    <property type="component" value="Unassembled WGS sequence"/>
</dbReference>
<sequence length="283" mass="32260">MDVSEGNKNNMNTPIKTTILTVNYNSAAFVINTLWCLEHITMHPYKVIIADNNSKPEDYAELEAYCADLDYVEVYRKEGFTLRGSMAHGTTLNELVKKVDTPYFSILDADATWLAKGWDEILMKQLDDTTKVIGTQASPGKPQDFPLMFCILFETEAFKKLDIDFRPKDISEKQDTGFEMREKYQSAGYSGALIEIQNTRIFKKGPFRHLVGIAEYYLPGHQPIFASHFGRGSSLGANKYAKGLVKWLYKIPLLGPSLLNAKGRREKQEWIDTCKRIVRTYDT</sequence>
<gene>
    <name evidence="2" type="ORF">CO174_03905</name>
</gene>
<evidence type="ECO:0000313" key="3">
    <source>
        <dbReference type="Proteomes" id="UP000229385"/>
    </source>
</evidence>
<comment type="caution">
    <text evidence="2">The sequence shown here is derived from an EMBL/GenBank/DDBJ whole genome shotgun (WGS) entry which is preliminary data.</text>
</comment>
<feature type="domain" description="Glycosyltransferase 2-like" evidence="1">
    <location>
        <begin position="18"/>
        <end position="138"/>
    </location>
</feature>
<organism evidence="2 3">
    <name type="scientific">Candidatus Uhrbacteria bacterium CG_4_9_14_3_um_filter_50_9</name>
    <dbReference type="NCBI Taxonomy" id="1975035"/>
    <lineage>
        <taxon>Bacteria</taxon>
        <taxon>Candidatus Uhriibacteriota</taxon>
    </lineage>
</organism>
<evidence type="ECO:0000259" key="1">
    <source>
        <dbReference type="Pfam" id="PF00535"/>
    </source>
</evidence>
<dbReference type="Pfam" id="PF00535">
    <property type="entry name" value="Glycos_transf_2"/>
    <property type="match status" value="1"/>
</dbReference>
<dbReference type="InterPro" id="IPR029044">
    <property type="entry name" value="Nucleotide-diphossugar_trans"/>
</dbReference>
<dbReference type="Gene3D" id="3.90.550.10">
    <property type="entry name" value="Spore Coat Polysaccharide Biosynthesis Protein SpsA, Chain A"/>
    <property type="match status" value="1"/>
</dbReference>
<dbReference type="SUPFAM" id="SSF53448">
    <property type="entry name" value="Nucleotide-diphospho-sugar transferases"/>
    <property type="match status" value="1"/>
</dbReference>
<dbReference type="AlphaFoldDB" id="A0A2M7XBP0"/>
<reference evidence="3" key="1">
    <citation type="submission" date="2017-09" db="EMBL/GenBank/DDBJ databases">
        <title>Depth-based differentiation of microbial function through sediment-hosted aquifers and enrichment of novel symbionts in the deep terrestrial subsurface.</title>
        <authorList>
            <person name="Probst A.J."/>
            <person name="Ladd B."/>
            <person name="Jarett J.K."/>
            <person name="Geller-Mcgrath D.E."/>
            <person name="Sieber C.M.K."/>
            <person name="Emerson J.B."/>
            <person name="Anantharaman K."/>
            <person name="Thomas B.C."/>
            <person name="Malmstrom R."/>
            <person name="Stieglmeier M."/>
            <person name="Klingl A."/>
            <person name="Woyke T."/>
            <person name="Ryan C.M."/>
            <person name="Banfield J.F."/>
        </authorList>
    </citation>
    <scope>NUCLEOTIDE SEQUENCE [LARGE SCALE GENOMIC DNA]</scope>
</reference>